<evidence type="ECO:0000313" key="3">
    <source>
        <dbReference type="Proteomes" id="UP000011761"/>
    </source>
</evidence>
<dbReference type="RefSeq" id="XP_007675246.1">
    <property type="nucleotide sequence ID" value="XM_007677056.1"/>
</dbReference>
<dbReference type="Pfam" id="PF05032">
    <property type="entry name" value="Spo12"/>
    <property type="match status" value="1"/>
</dbReference>
<dbReference type="AlphaFoldDB" id="M2NDR7"/>
<accession>M2NDR7</accession>
<dbReference type="OrthoDB" id="5578329at2759"/>
<sequence>MAALTARDTNVPPPSNPASTKKQSVEGVENVPQSSSHNVHSNPKLNVDDGKQSAAYISPSDAILSPASQKLSTFKQRQINKQQNGKIPTSRLLFTKSPSSCSGGYDDVEESER</sequence>
<organism evidence="2 3">
    <name type="scientific">Baudoinia panamericana (strain UAMH 10762)</name>
    <name type="common">Angels' share fungus</name>
    <name type="synonym">Baudoinia compniacensis (strain UAMH 10762)</name>
    <dbReference type="NCBI Taxonomy" id="717646"/>
    <lineage>
        <taxon>Eukaryota</taxon>
        <taxon>Fungi</taxon>
        <taxon>Dikarya</taxon>
        <taxon>Ascomycota</taxon>
        <taxon>Pezizomycotina</taxon>
        <taxon>Dothideomycetes</taxon>
        <taxon>Dothideomycetidae</taxon>
        <taxon>Mycosphaerellales</taxon>
        <taxon>Teratosphaeriaceae</taxon>
        <taxon>Baudoinia</taxon>
    </lineage>
</organism>
<reference evidence="2 3" key="1">
    <citation type="journal article" date="2012" name="PLoS Pathog.">
        <title>Diverse lifestyles and strategies of plant pathogenesis encoded in the genomes of eighteen Dothideomycetes fungi.</title>
        <authorList>
            <person name="Ohm R.A."/>
            <person name="Feau N."/>
            <person name="Henrissat B."/>
            <person name="Schoch C.L."/>
            <person name="Horwitz B.A."/>
            <person name="Barry K.W."/>
            <person name="Condon B.J."/>
            <person name="Copeland A.C."/>
            <person name="Dhillon B."/>
            <person name="Glaser F."/>
            <person name="Hesse C.N."/>
            <person name="Kosti I."/>
            <person name="LaButti K."/>
            <person name="Lindquist E.A."/>
            <person name="Lucas S."/>
            <person name="Salamov A.A."/>
            <person name="Bradshaw R.E."/>
            <person name="Ciuffetti L."/>
            <person name="Hamelin R.C."/>
            <person name="Kema G.H.J."/>
            <person name="Lawrence C."/>
            <person name="Scott J.A."/>
            <person name="Spatafora J.W."/>
            <person name="Turgeon B.G."/>
            <person name="de Wit P.J.G.M."/>
            <person name="Zhong S."/>
            <person name="Goodwin S.B."/>
            <person name="Grigoriev I.V."/>
        </authorList>
    </citation>
    <scope>NUCLEOTIDE SEQUENCE [LARGE SCALE GENOMIC DNA]</scope>
    <source>
        <strain evidence="2 3">UAMH 10762</strain>
    </source>
</reference>
<feature type="compositionally biased region" description="Polar residues" evidence="1">
    <location>
        <begin position="66"/>
        <end position="87"/>
    </location>
</feature>
<dbReference type="eggNOG" id="ENOG502SBH5">
    <property type="taxonomic scope" value="Eukaryota"/>
</dbReference>
<proteinExistence type="predicted"/>
<dbReference type="OMA" id="DRDTNAQ"/>
<dbReference type="Proteomes" id="UP000011761">
    <property type="component" value="Unassembled WGS sequence"/>
</dbReference>
<dbReference type="KEGG" id="bcom:BAUCODRAFT_33083"/>
<dbReference type="EMBL" id="KB445554">
    <property type="protein sequence ID" value="EMC97364.1"/>
    <property type="molecule type" value="Genomic_DNA"/>
</dbReference>
<feature type="compositionally biased region" description="Polar residues" evidence="1">
    <location>
        <begin position="31"/>
        <end position="44"/>
    </location>
</feature>
<keyword evidence="3" id="KW-1185">Reference proteome</keyword>
<protein>
    <submittedName>
        <fullName evidence="2">Uncharacterized protein</fullName>
    </submittedName>
</protein>
<gene>
    <name evidence="2" type="ORF">BAUCODRAFT_33083</name>
</gene>
<dbReference type="GeneID" id="19111952"/>
<name>M2NDR7_BAUPA</name>
<feature type="region of interest" description="Disordered" evidence="1">
    <location>
        <begin position="1"/>
        <end position="113"/>
    </location>
</feature>
<evidence type="ECO:0000313" key="2">
    <source>
        <dbReference type="EMBL" id="EMC97364.1"/>
    </source>
</evidence>
<evidence type="ECO:0000256" key="1">
    <source>
        <dbReference type="SAM" id="MobiDB-lite"/>
    </source>
</evidence>
<dbReference type="STRING" id="717646.M2NDR7"/>
<dbReference type="HOGENOM" id="CLU_132226_1_1_1"/>
<dbReference type="InterPro" id="IPR007727">
    <property type="entry name" value="Spo12"/>
</dbReference>